<keyword evidence="7" id="KW-1185">Reference proteome</keyword>
<dbReference type="AlphaFoldDB" id="E8RM73"/>
<keyword evidence="1" id="KW-0805">Transcription regulation</keyword>
<gene>
    <name evidence="6" type="ordered locus">Astex_1087</name>
</gene>
<feature type="transmembrane region" description="Helical" evidence="4">
    <location>
        <begin position="55"/>
        <end position="76"/>
    </location>
</feature>
<evidence type="ECO:0000259" key="5">
    <source>
        <dbReference type="PROSITE" id="PS01124"/>
    </source>
</evidence>
<evidence type="ECO:0000256" key="1">
    <source>
        <dbReference type="ARBA" id="ARBA00023015"/>
    </source>
</evidence>
<feature type="transmembrane region" description="Helical" evidence="4">
    <location>
        <begin position="165"/>
        <end position="184"/>
    </location>
</feature>
<protein>
    <submittedName>
        <fullName evidence="6">Transcriptional regulator, AraC family</fullName>
    </submittedName>
</protein>
<name>E8RM73_ASTEC</name>
<dbReference type="InterPro" id="IPR009057">
    <property type="entry name" value="Homeodomain-like_sf"/>
</dbReference>
<keyword evidence="3" id="KW-0804">Transcription</keyword>
<keyword evidence="4" id="KW-0472">Membrane</keyword>
<dbReference type="PANTHER" id="PTHR43280">
    <property type="entry name" value="ARAC-FAMILY TRANSCRIPTIONAL REGULATOR"/>
    <property type="match status" value="1"/>
</dbReference>
<dbReference type="HOGENOM" id="CLU_854291_0_0_5"/>
<dbReference type="OrthoDB" id="5492415at2"/>
<evidence type="ECO:0000313" key="6">
    <source>
        <dbReference type="EMBL" id="ADU12765.1"/>
    </source>
</evidence>
<dbReference type="STRING" id="573065.Astex_1087"/>
<accession>E8RM73</accession>
<dbReference type="SMART" id="SM00342">
    <property type="entry name" value="HTH_ARAC"/>
    <property type="match status" value="1"/>
</dbReference>
<dbReference type="Proteomes" id="UP000001492">
    <property type="component" value="Chromosome 1"/>
</dbReference>
<feature type="transmembrane region" description="Helical" evidence="4">
    <location>
        <begin position="88"/>
        <end position="117"/>
    </location>
</feature>
<dbReference type="PANTHER" id="PTHR43280:SF29">
    <property type="entry name" value="ARAC-FAMILY TRANSCRIPTIONAL REGULATOR"/>
    <property type="match status" value="1"/>
</dbReference>
<dbReference type="PRINTS" id="PR00032">
    <property type="entry name" value="HTHARAC"/>
</dbReference>
<organism evidence="6 7">
    <name type="scientific">Asticcacaulis excentricus (strain ATCC 15261 / DSM 4724 / KCTC 12464 / NCIMB 9791 / VKM B-1370 / CB 48)</name>
    <dbReference type="NCBI Taxonomy" id="573065"/>
    <lineage>
        <taxon>Bacteria</taxon>
        <taxon>Pseudomonadati</taxon>
        <taxon>Pseudomonadota</taxon>
        <taxon>Alphaproteobacteria</taxon>
        <taxon>Caulobacterales</taxon>
        <taxon>Caulobacteraceae</taxon>
        <taxon>Asticcacaulis</taxon>
    </lineage>
</organism>
<dbReference type="GO" id="GO:0003700">
    <property type="term" value="F:DNA-binding transcription factor activity"/>
    <property type="evidence" value="ECO:0007669"/>
    <property type="project" value="InterPro"/>
</dbReference>
<feature type="transmembrane region" description="Helical" evidence="4">
    <location>
        <begin position="32"/>
        <end position="48"/>
    </location>
</feature>
<dbReference type="KEGG" id="aex:Astex_1087"/>
<evidence type="ECO:0000256" key="2">
    <source>
        <dbReference type="ARBA" id="ARBA00023125"/>
    </source>
</evidence>
<dbReference type="RefSeq" id="WP_013478597.1">
    <property type="nucleotide sequence ID" value="NC_014816.1"/>
</dbReference>
<dbReference type="Pfam" id="PF12833">
    <property type="entry name" value="HTH_18"/>
    <property type="match status" value="1"/>
</dbReference>
<dbReference type="InterPro" id="IPR018060">
    <property type="entry name" value="HTH_AraC"/>
</dbReference>
<dbReference type="eggNOG" id="COG2207">
    <property type="taxonomic scope" value="Bacteria"/>
</dbReference>
<evidence type="ECO:0000256" key="3">
    <source>
        <dbReference type="ARBA" id="ARBA00023163"/>
    </source>
</evidence>
<dbReference type="EMBL" id="CP002395">
    <property type="protein sequence ID" value="ADU12765.1"/>
    <property type="molecule type" value="Genomic_DNA"/>
</dbReference>
<evidence type="ECO:0000256" key="4">
    <source>
        <dbReference type="SAM" id="Phobius"/>
    </source>
</evidence>
<dbReference type="Gene3D" id="1.10.10.60">
    <property type="entry name" value="Homeodomain-like"/>
    <property type="match status" value="1"/>
</dbReference>
<dbReference type="GO" id="GO:0043565">
    <property type="term" value="F:sequence-specific DNA binding"/>
    <property type="evidence" value="ECO:0007669"/>
    <property type="project" value="InterPro"/>
</dbReference>
<reference evidence="7" key="1">
    <citation type="submission" date="2010-12" db="EMBL/GenBank/DDBJ databases">
        <title>Complete sequence of chromosome 1 of Asticcacaulis excentricus CB 48.</title>
        <authorList>
            <consortium name="US DOE Joint Genome Institute"/>
            <person name="Lucas S."/>
            <person name="Copeland A."/>
            <person name="Lapidus A."/>
            <person name="Cheng J.-F."/>
            <person name="Bruce D."/>
            <person name="Goodwin L."/>
            <person name="Pitluck S."/>
            <person name="Teshima H."/>
            <person name="Davenport K."/>
            <person name="Detter J.C."/>
            <person name="Han C."/>
            <person name="Tapia R."/>
            <person name="Land M."/>
            <person name="Hauser L."/>
            <person name="Jeffries C."/>
            <person name="Kyrpides N."/>
            <person name="Ivanova N."/>
            <person name="Ovchinnikova G."/>
            <person name="Brun Y.V."/>
            <person name="Woyke T."/>
        </authorList>
    </citation>
    <scope>NUCLEOTIDE SEQUENCE [LARGE SCALE GENOMIC DNA]</scope>
    <source>
        <strain evidence="7">ATCC 15261 / DSM 4724 / KCTC 12464 / NCIMB 9791 / VKM B-1370 / CB 48</strain>
    </source>
</reference>
<feature type="domain" description="HTH araC/xylS-type" evidence="5">
    <location>
        <begin position="207"/>
        <end position="306"/>
    </location>
</feature>
<keyword evidence="2" id="KW-0238">DNA-binding</keyword>
<sequence>MLTLIAPATASAQIMLAVLVWRQSAVPGRREMAAALCLGALYFLHAAFPEVLKPLVPIIAAGPLAFNRALGLGLGLTPRPLKVDAALLLLLVGLAGLGFIVSPAQILWDALSLYLFFELPVRLWRRLPGDLLNARRRVSYALLAVGALLGAGVAIVSVLGGATPAATVGALLTLLLCLSTVAFGGELKRTLSPEPKGLDAAETRLLQRVRAEMANSYGDPRLSLSRLAQRLGVAEHRLRRVIHAGEGEEHFSRYLNRWRIESFKARAKEEGTILELALSVGYNSLSAFNRAFKAAEGITPSAFRAALKAKTSDASPKTPDTMSGQ</sequence>
<feature type="transmembrane region" description="Helical" evidence="4">
    <location>
        <begin position="138"/>
        <end position="159"/>
    </location>
</feature>
<dbReference type="InterPro" id="IPR020449">
    <property type="entry name" value="Tscrpt_reg_AraC-type_HTH"/>
</dbReference>
<dbReference type="PROSITE" id="PS01124">
    <property type="entry name" value="HTH_ARAC_FAMILY_2"/>
    <property type="match status" value="1"/>
</dbReference>
<keyword evidence="4" id="KW-1133">Transmembrane helix</keyword>
<dbReference type="SUPFAM" id="SSF46689">
    <property type="entry name" value="Homeodomain-like"/>
    <property type="match status" value="1"/>
</dbReference>
<keyword evidence="4" id="KW-0812">Transmembrane</keyword>
<evidence type="ECO:0000313" key="7">
    <source>
        <dbReference type="Proteomes" id="UP000001492"/>
    </source>
</evidence>
<proteinExistence type="predicted"/>